<evidence type="ECO:0000313" key="2">
    <source>
        <dbReference type="EMBL" id="EFX69567.1"/>
    </source>
</evidence>
<keyword evidence="3" id="KW-1185">Reference proteome</keyword>
<gene>
    <name evidence="2" type="ORF">DAPPUDRAFT_328954</name>
</gene>
<feature type="compositionally biased region" description="Polar residues" evidence="1">
    <location>
        <begin position="283"/>
        <end position="294"/>
    </location>
</feature>
<organism evidence="2 3">
    <name type="scientific">Daphnia pulex</name>
    <name type="common">Water flea</name>
    <dbReference type="NCBI Taxonomy" id="6669"/>
    <lineage>
        <taxon>Eukaryota</taxon>
        <taxon>Metazoa</taxon>
        <taxon>Ecdysozoa</taxon>
        <taxon>Arthropoda</taxon>
        <taxon>Crustacea</taxon>
        <taxon>Branchiopoda</taxon>
        <taxon>Diplostraca</taxon>
        <taxon>Cladocera</taxon>
        <taxon>Anomopoda</taxon>
        <taxon>Daphniidae</taxon>
        <taxon>Daphnia</taxon>
    </lineage>
</organism>
<reference evidence="2 3" key="1">
    <citation type="journal article" date="2011" name="Science">
        <title>The ecoresponsive genome of Daphnia pulex.</title>
        <authorList>
            <person name="Colbourne J.K."/>
            <person name="Pfrender M.E."/>
            <person name="Gilbert D."/>
            <person name="Thomas W.K."/>
            <person name="Tucker A."/>
            <person name="Oakley T.H."/>
            <person name="Tokishita S."/>
            <person name="Aerts A."/>
            <person name="Arnold G.J."/>
            <person name="Basu M.K."/>
            <person name="Bauer D.J."/>
            <person name="Caceres C.E."/>
            <person name="Carmel L."/>
            <person name="Casola C."/>
            <person name="Choi J.H."/>
            <person name="Detter J.C."/>
            <person name="Dong Q."/>
            <person name="Dusheyko S."/>
            <person name="Eads B.D."/>
            <person name="Frohlich T."/>
            <person name="Geiler-Samerotte K.A."/>
            <person name="Gerlach D."/>
            <person name="Hatcher P."/>
            <person name="Jogdeo S."/>
            <person name="Krijgsveld J."/>
            <person name="Kriventseva E.V."/>
            <person name="Kultz D."/>
            <person name="Laforsch C."/>
            <person name="Lindquist E."/>
            <person name="Lopez J."/>
            <person name="Manak J.R."/>
            <person name="Muller J."/>
            <person name="Pangilinan J."/>
            <person name="Patwardhan R.P."/>
            <person name="Pitluck S."/>
            <person name="Pritham E.J."/>
            <person name="Rechtsteiner A."/>
            <person name="Rho M."/>
            <person name="Rogozin I.B."/>
            <person name="Sakarya O."/>
            <person name="Salamov A."/>
            <person name="Schaack S."/>
            <person name="Shapiro H."/>
            <person name="Shiga Y."/>
            <person name="Skalitzky C."/>
            <person name="Smith Z."/>
            <person name="Souvorov A."/>
            <person name="Sung W."/>
            <person name="Tang Z."/>
            <person name="Tsuchiya D."/>
            <person name="Tu H."/>
            <person name="Vos H."/>
            <person name="Wang M."/>
            <person name="Wolf Y.I."/>
            <person name="Yamagata H."/>
            <person name="Yamada T."/>
            <person name="Ye Y."/>
            <person name="Shaw J.R."/>
            <person name="Andrews J."/>
            <person name="Crease T.J."/>
            <person name="Tang H."/>
            <person name="Lucas S.M."/>
            <person name="Robertson H.M."/>
            <person name="Bork P."/>
            <person name="Koonin E.V."/>
            <person name="Zdobnov E.M."/>
            <person name="Grigoriev I.V."/>
            <person name="Lynch M."/>
            <person name="Boore J.L."/>
        </authorList>
    </citation>
    <scope>NUCLEOTIDE SEQUENCE [LARGE SCALE GENOMIC DNA]</scope>
</reference>
<feature type="compositionally biased region" description="Basic and acidic residues" evidence="1">
    <location>
        <begin position="349"/>
        <end position="360"/>
    </location>
</feature>
<dbReference type="HOGENOM" id="CLU_593490_0_0_1"/>
<feature type="compositionally biased region" description="Low complexity" evidence="1">
    <location>
        <begin position="137"/>
        <end position="151"/>
    </location>
</feature>
<dbReference type="OrthoDB" id="6359738at2759"/>
<dbReference type="InParanoid" id="E9HF83"/>
<protein>
    <submittedName>
        <fullName evidence="2">Uncharacterized protein</fullName>
    </submittedName>
</protein>
<dbReference type="AlphaFoldDB" id="E9HF83"/>
<feature type="compositionally biased region" description="Polar residues" evidence="1">
    <location>
        <begin position="101"/>
        <end position="126"/>
    </location>
</feature>
<feature type="compositionally biased region" description="Polar residues" evidence="1">
    <location>
        <begin position="409"/>
        <end position="425"/>
    </location>
</feature>
<feature type="compositionally biased region" description="Polar residues" evidence="1">
    <location>
        <begin position="71"/>
        <end position="88"/>
    </location>
</feature>
<feature type="region of interest" description="Disordered" evidence="1">
    <location>
        <begin position="408"/>
        <end position="440"/>
    </location>
</feature>
<dbReference type="KEGG" id="dpx:DAPPUDRAFT_328954"/>
<name>E9HF83_DAPPU</name>
<feature type="region of interest" description="Disordered" evidence="1">
    <location>
        <begin position="244"/>
        <end position="294"/>
    </location>
</feature>
<dbReference type="Proteomes" id="UP000000305">
    <property type="component" value="Unassembled WGS sequence"/>
</dbReference>
<feature type="compositionally biased region" description="Polar residues" evidence="1">
    <location>
        <begin position="159"/>
        <end position="174"/>
    </location>
</feature>
<evidence type="ECO:0000313" key="3">
    <source>
        <dbReference type="Proteomes" id="UP000000305"/>
    </source>
</evidence>
<accession>E9HF83</accession>
<proteinExistence type="predicted"/>
<feature type="region of interest" description="Disordered" evidence="1">
    <location>
        <begin position="332"/>
        <end position="368"/>
    </location>
</feature>
<evidence type="ECO:0000256" key="1">
    <source>
        <dbReference type="SAM" id="MobiDB-lite"/>
    </source>
</evidence>
<feature type="region of interest" description="Disordered" evidence="1">
    <location>
        <begin position="65"/>
        <end position="186"/>
    </location>
</feature>
<dbReference type="EMBL" id="GL732634">
    <property type="protein sequence ID" value="EFX69567.1"/>
    <property type="molecule type" value="Genomic_DNA"/>
</dbReference>
<sequence length="461" mass="51312">MQEERRSALLAQHSAVVEIPKGAEWQGNHLMQGGAAVQFQQHPDSAAAADADAVLLPSVNKQPAELWGNQAGAQRSPSLESQGLTQPIQRPVEFQHPHQPFEQSSQQLSKPSKFTQQQQLIQNELPGNNFVEPLPFSSQQSLNKQQQQQQQPAGRFRKLNTQPGQETFKTSSAAQHRPDIGGQQFVAEPRPFVKVNAMPVESQRLTSDTFFQQLLPRVEPIPSHSNPSFRLIEAGQQIIDPRRLVEPPPQRGAFEPQQQQQQRFVRVNQPVTDPIKKEEPKQFASSQSNRQPQTLPQANQPLVQLQQQSARPLAGQQPIIADNHLRINQQRGPVLQTGPLQQRPVEPQRSAEPRKLDPRPLVKSNLLGESPQFIEPAKSSLGNLFEFDSSTDTQLAREQLAELIRLLAQSASQQQTDPNREATPNPSAPARSRQGESSNIVPFIAFSEPLPLEPASSNSLF</sequence>